<dbReference type="EMBL" id="LNIZ01000002">
    <property type="protein sequence ID" value="KTF04628.1"/>
    <property type="molecule type" value="Genomic_DNA"/>
</dbReference>
<evidence type="ECO:0000313" key="1">
    <source>
        <dbReference type="EMBL" id="KTF04628.1"/>
    </source>
</evidence>
<organism evidence="1 3">
    <name type="scientific">Trueperella bernardiae</name>
    <dbReference type="NCBI Taxonomy" id="59561"/>
    <lineage>
        <taxon>Bacteria</taxon>
        <taxon>Bacillati</taxon>
        <taxon>Actinomycetota</taxon>
        <taxon>Actinomycetes</taxon>
        <taxon>Actinomycetales</taxon>
        <taxon>Actinomycetaceae</taxon>
        <taxon>Trueperella</taxon>
    </lineage>
</organism>
<keyword evidence="3" id="KW-1185">Reference proteome</keyword>
<sequence>MTTWEYVTVPLLMHNTKQILDTWGKDGYELVTVIPGPNGTNPVAYMKRPVE</sequence>
<evidence type="ECO:0000313" key="3">
    <source>
        <dbReference type="Proteomes" id="UP000054404"/>
    </source>
</evidence>
<dbReference type="RefSeq" id="WP_162839027.1">
    <property type="nucleotide sequence ID" value="NZ_CALTZF010000012.1"/>
</dbReference>
<gene>
    <name evidence="1" type="ORF">AQZ59_00617</name>
    <name evidence="2" type="ORF">QP858_00745</name>
</gene>
<accession>A0A0W1KKZ9</accession>
<evidence type="ECO:0008006" key="4">
    <source>
        <dbReference type="Google" id="ProtNLM"/>
    </source>
</evidence>
<dbReference type="STRING" id="59561.AQZ59_00617"/>
<dbReference type="Proteomes" id="UP001225576">
    <property type="component" value="Unassembled WGS sequence"/>
</dbReference>
<proteinExistence type="predicted"/>
<protein>
    <recommendedName>
        <fullName evidence="4">DUF4177 domain-containing protein</fullName>
    </recommendedName>
</protein>
<dbReference type="PATRIC" id="fig|59561.3.peg.608"/>
<dbReference type="EMBL" id="JASPDQ010000001">
    <property type="protein sequence ID" value="MDK8600996.1"/>
    <property type="molecule type" value="Genomic_DNA"/>
</dbReference>
<name>A0A0W1KKZ9_9ACTO</name>
<reference evidence="2" key="2">
    <citation type="submission" date="2023-05" db="EMBL/GenBank/DDBJ databases">
        <title>Genomic Catalog of Human Bladder Bacteria.</title>
        <authorList>
            <person name="Du J."/>
        </authorList>
    </citation>
    <scope>NUCLEOTIDE SEQUENCE</scope>
    <source>
        <strain evidence="2">UMB1304A</strain>
    </source>
</reference>
<dbReference type="AlphaFoldDB" id="A0A0W1KKZ9"/>
<dbReference type="Proteomes" id="UP000054404">
    <property type="component" value="Unassembled WGS sequence"/>
</dbReference>
<reference evidence="1 3" key="1">
    <citation type="submission" date="2015-11" db="EMBL/GenBank/DDBJ databases">
        <title>Draft Genome Sequence of the Type Strain Trueperella bernardiae LCDC 89-0504T, Isolated from Blood Culture.</title>
        <authorList>
            <person name="Bernier A.-M."/>
            <person name="Bernard K."/>
        </authorList>
    </citation>
    <scope>NUCLEOTIDE SEQUENCE [LARGE SCALE GENOMIC DNA]</scope>
    <source>
        <strain evidence="1 3">LCDC 89-0504</strain>
    </source>
</reference>
<comment type="caution">
    <text evidence="1">The sequence shown here is derived from an EMBL/GenBank/DDBJ whole genome shotgun (WGS) entry which is preliminary data.</text>
</comment>
<evidence type="ECO:0000313" key="2">
    <source>
        <dbReference type="EMBL" id="MDK8600996.1"/>
    </source>
</evidence>